<dbReference type="CDD" id="cd14727">
    <property type="entry name" value="ChanN-like"/>
    <property type="match status" value="1"/>
</dbReference>
<proteinExistence type="predicted"/>
<organism evidence="3 4">
    <name type="scientific">Rhodobacter flavimaris</name>
    <dbReference type="NCBI Taxonomy" id="2907145"/>
    <lineage>
        <taxon>Bacteria</taxon>
        <taxon>Pseudomonadati</taxon>
        <taxon>Pseudomonadota</taxon>
        <taxon>Alphaproteobacteria</taxon>
        <taxon>Rhodobacterales</taxon>
        <taxon>Rhodobacter group</taxon>
        <taxon>Rhodobacter</taxon>
    </lineage>
</organism>
<feature type="chain" id="PRO_5046545473" evidence="1">
    <location>
        <begin position="19"/>
        <end position="275"/>
    </location>
</feature>
<dbReference type="Pfam" id="PF04187">
    <property type="entry name" value="Cofac_haem_bdg"/>
    <property type="match status" value="1"/>
</dbReference>
<dbReference type="EMBL" id="JAJUOS010000007">
    <property type="protein sequence ID" value="MCE5973873.1"/>
    <property type="molecule type" value="Genomic_DNA"/>
</dbReference>
<evidence type="ECO:0000313" key="3">
    <source>
        <dbReference type="EMBL" id="MCE5973873.1"/>
    </source>
</evidence>
<evidence type="ECO:0000256" key="1">
    <source>
        <dbReference type="SAM" id="SignalP"/>
    </source>
</evidence>
<dbReference type="SUPFAM" id="SSF159501">
    <property type="entry name" value="EreA/ChaN-like"/>
    <property type="match status" value="1"/>
</dbReference>
<evidence type="ECO:0000259" key="2">
    <source>
        <dbReference type="Pfam" id="PF04187"/>
    </source>
</evidence>
<keyword evidence="3" id="KW-0449">Lipoprotein</keyword>
<evidence type="ECO:0000313" key="4">
    <source>
        <dbReference type="Proteomes" id="UP001521181"/>
    </source>
</evidence>
<gene>
    <name evidence="3" type="ORF">LZA78_10305</name>
</gene>
<dbReference type="RefSeq" id="WP_233676849.1">
    <property type="nucleotide sequence ID" value="NZ_JAJUOS010000007.1"/>
</dbReference>
<name>A0ABS8YW06_9RHOB</name>
<sequence length="275" mass="29198">MKKLVALFACLALSPASAEEIAAADLPARLSADPPEIAVLGEVHDNAAHHLNQAAAVASLRPRALVFEMLSPDQAARVTPDLRADPAALGEALGWEEAGWPDFALYAPIFAAAPDALIIGAALPRDEVRRAMSEPLDRVFGPDAPRYGLDQPYTQELQAQLEAEAQADHCDALHPEMLPGMVAAQRLRDGAFARTALRALKTTGGPVAVITGTGHARNDRAVPAMIAQANPGVRVLSLGQLEAEPGESLSPDQPFDWWIVTPPAPREDPCAAFRQ</sequence>
<keyword evidence="1" id="KW-0732">Signal</keyword>
<dbReference type="Proteomes" id="UP001521181">
    <property type="component" value="Unassembled WGS sequence"/>
</dbReference>
<dbReference type="Gene3D" id="3.40.50.11550">
    <property type="match status" value="2"/>
</dbReference>
<accession>A0ABS8YW06</accession>
<feature type="domain" description="Haem-binding uptake Tiki superfamily ChaN" evidence="2">
    <location>
        <begin position="38"/>
        <end position="225"/>
    </location>
</feature>
<comment type="caution">
    <text evidence="3">The sequence shown here is derived from an EMBL/GenBank/DDBJ whole genome shotgun (WGS) entry which is preliminary data.</text>
</comment>
<keyword evidence="4" id="KW-1185">Reference proteome</keyword>
<protein>
    <submittedName>
        <fullName evidence="3">ChaN family lipoprotein</fullName>
    </submittedName>
</protein>
<feature type="signal peptide" evidence="1">
    <location>
        <begin position="1"/>
        <end position="18"/>
    </location>
</feature>
<reference evidence="3 4" key="1">
    <citation type="submission" date="2021-12" db="EMBL/GenBank/DDBJ databases">
        <title>Sinirhodobacter sp. WL0062 is a bacterium isolated from seawater.</title>
        <authorList>
            <person name="Wang L."/>
            <person name="He W."/>
            <person name="Zhang D.-F."/>
        </authorList>
    </citation>
    <scope>NUCLEOTIDE SEQUENCE [LARGE SCALE GENOMIC DNA]</scope>
    <source>
        <strain evidence="3 4">WL0062</strain>
    </source>
</reference>
<dbReference type="InterPro" id="IPR007314">
    <property type="entry name" value="Cofac_haem-bd_dom"/>
</dbReference>